<dbReference type="Proteomes" id="UP000289323">
    <property type="component" value="Unassembled WGS sequence"/>
</dbReference>
<evidence type="ECO:0000313" key="1">
    <source>
        <dbReference type="EMBL" id="SPQ18470.1"/>
    </source>
</evidence>
<sequence>MLLSEVAVDIDLNIL</sequence>
<reference evidence="1 2" key="1">
    <citation type="submission" date="2018-04" db="EMBL/GenBank/DDBJ databases">
        <authorList>
            <person name="Huttner S."/>
            <person name="Dainat J."/>
        </authorList>
    </citation>
    <scope>NUCLEOTIDE SEQUENCE [LARGE SCALE GENOMIC DNA]</scope>
</reference>
<name>A0A446B7H7_9PEZI</name>
<gene>
    <name evidence="1" type="ORF">TT172_LOCUS889</name>
</gene>
<dbReference type="EMBL" id="OUUZ01000001">
    <property type="protein sequence ID" value="SPQ18470.1"/>
    <property type="molecule type" value="Genomic_DNA"/>
</dbReference>
<organism evidence="1 2">
    <name type="scientific">Thermothielavioides terrestris</name>
    <dbReference type="NCBI Taxonomy" id="2587410"/>
    <lineage>
        <taxon>Eukaryota</taxon>
        <taxon>Fungi</taxon>
        <taxon>Dikarya</taxon>
        <taxon>Ascomycota</taxon>
        <taxon>Pezizomycotina</taxon>
        <taxon>Sordariomycetes</taxon>
        <taxon>Sordariomycetidae</taxon>
        <taxon>Sordariales</taxon>
        <taxon>Chaetomiaceae</taxon>
        <taxon>Thermothielavioides</taxon>
    </lineage>
</organism>
<proteinExistence type="predicted"/>
<protein>
    <submittedName>
        <fullName evidence="1">116afb61-e14b-48f2-b98e-36afaccf6bed</fullName>
    </submittedName>
</protein>
<accession>A0A446B7H7</accession>
<evidence type="ECO:0000313" key="2">
    <source>
        <dbReference type="Proteomes" id="UP000289323"/>
    </source>
</evidence>